<dbReference type="SUPFAM" id="SSF46689">
    <property type="entry name" value="Homeodomain-like"/>
    <property type="match status" value="1"/>
</dbReference>
<dbReference type="PROSITE" id="PS01124">
    <property type="entry name" value="HTH_ARAC_FAMILY_2"/>
    <property type="match status" value="1"/>
</dbReference>
<keyword evidence="2" id="KW-0238">DNA-binding</keyword>
<dbReference type="Gene3D" id="1.10.10.60">
    <property type="entry name" value="Homeodomain-like"/>
    <property type="match status" value="1"/>
</dbReference>
<evidence type="ECO:0000256" key="3">
    <source>
        <dbReference type="ARBA" id="ARBA00023163"/>
    </source>
</evidence>
<dbReference type="PANTHER" id="PTHR47894">
    <property type="entry name" value="HTH-TYPE TRANSCRIPTIONAL REGULATOR GADX"/>
    <property type="match status" value="1"/>
</dbReference>
<dbReference type="AlphaFoldDB" id="A0A1J6IGV3"/>
<dbReference type="SMART" id="SM00342">
    <property type="entry name" value="HTH_ARAC"/>
    <property type="match status" value="1"/>
</dbReference>
<dbReference type="InterPro" id="IPR018062">
    <property type="entry name" value="HTH_AraC-typ_CS"/>
</dbReference>
<dbReference type="GO" id="GO:0003700">
    <property type="term" value="F:DNA-binding transcription factor activity"/>
    <property type="evidence" value="ECO:0007669"/>
    <property type="project" value="InterPro"/>
</dbReference>
<evidence type="ECO:0000259" key="4">
    <source>
        <dbReference type="PROSITE" id="PS01124"/>
    </source>
</evidence>
<dbReference type="PANTHER" id="PTHR47894:SF4">
    <property type="entry name" value="HTH-TYPE TRANSCRIPTIONAL REGULATOR GADX"/>
    <property type="match status" value="1"/>
</dbReference>
<keyword evidence="6" id="KW-1185">Reference proteome</keyword>
<evidence type="ECO:0000313" key="5">
    <source>
        <dbReference type="EMBL" id="OIS94328.1"/>
    </source>
</evidence>
<accession>A0A1J6IGV3</accession>
<dbReference type="EMBL" id="MOEC01000005">
    <property type="protein sequence ID" value="OIS94328.1"/>
    <property type="molecule type" value="Genomic_DNA"/>
</dbReference>
<dbReference type="PROSITE" id="PS00041">
    <property type="entry name" value="HTH_ARAC_FAMILY_1"/>
    <property type="match status" value="1"/>
</dbReference>
<comment type="caution">
    <text evidence="5">The sequence shown here is derived from an EMBL/GenBank/DDBJ whole genome shotgun (WGS) entry which is preliminary data.</text>
</comment>
<protein>
    <submittedName>
        <fullName evidence="5">AraC family transcriptional regulator</fullName>
    </submittedName>
</protein>
<sequence length="309" mass="33804">MQRANRVAGFDAEIIEEKNCFVSQTSVVKFVEAAARAAGDTNLGLLFVPGMNVATYGAFGRYILGADTLGQAVERAIMALHYHSTYDTLSATTQANEVRFTYKFALAGASGYNVVACAAAGELVSVVKAYLSQYWRPLRVELDIEKPSQSSLYEDVFQCPVVFNAPAVSIVLARQSMLVACGQTARPLITLQDVARDQLGGAPQSLLDVIQEQIRVHLHIGDVSIDKVAQSVDISVRTLQRELQFAGTEFRSLTGIVRIKRATELLRERGLSLTVISEDLGYASPTGFSRAFRNVTGLSPREYRMRARS</sequence>
<dbReference type="Proteomes" id="UP000182985">
    <property type="component" value="Unassembled WGS sequence"/>
</dbReference>
<evidence type="ECO:0000313" key="6">
    <source>
        <dbReference type="Proteomes" id="UP000182985"/>
    </source>
</evidence>
<feature type="domain" description="HTH araC/xylS-type" evidence="4">
    <location>
        <begin position="204"/>
        <end position="306"/>
    </location>
</feature>
<dbReference type="Pfam" id="PF12833">
    <property type="entry name" value="HTH_18"/>
    <property type="match status" value="1"/>
</dbReference>
<dbReference type="GO" id="GO:0000976">
    <property type="term" value="F:transcription cis-regulatory region binding"/>
    <property type="evidence" value="ECO:0007669"/>
    <property type="project" value="TreeGrafter"/>
</dbReference>
<evidence type="ECO:0000256" key="1">
    <source>
        <dbReference type="ARBA" id="ARBA00023015"/>
    </source>
</evidence>
<reference evidence="5 6" key="1">
    <citation type="submission" date="2016-10" db="EMBL/GenBank/DDBJ databases">
        <title>The Draft Genome Sequence of the Potato Rhizosphere Bacteria Ochrobactrum sp. IPA7.2.</title>
        <authorList>
            <person name="Gogoleva N.E."/>
            <person name="Khlopko Y.A."/>
            <person name="Burygin G.L."/>
            <person name="Plotnikov A.O."/>
        </authorList>
    </citation>
    <scope>NUCLEOTIDE SEQUENCE [LARGE SCALE GENOMIC DNA]</scope>
    <source>
        <strain evidence="5 6">IPA7.2</strain>
    </source>
</reference>
<proteinExistence type="predicted"/>
<dbReference type="InterPro" id="IPR018060">
    <property type="entry name" value="HTH_AraC"/>
</dbReference>
<keyword evidence="3" id="KW-0804">Transcription</keyword>
<dbReference type="PRINTS" id="PR00032">
    <property type="entry name" value="HTHARAC"/>
</dbReference>
<evidence type="ECO:0000256" key="2">
    <source>
        <dbReference type="ARBA" id="ARBA00023125"/>
    </source>
</evidence>
<gene>
    <name evidence="5" type="ORF">BLA27_07415</name>
</gene>
<dbReference type="InterPro" id="IPR020449">
    <property type="entry name" value="Tscrpt_reg_AraC-type_HTH"/>
</dbReference>
<dbReference type="InterPro" id="IPR032687">
    <property type="entry name" value="AraC-type_N"/>
</dbReference>
<dbReference type="Pfam" id="PF12625">
    <property type="entry name" value="Arabinose_bd"/>
    <property type="match status" value="1"/>
</dbReference>
<name>A0A1J6IGV3_9HYPH</name>
<dbReference type="InterPro" id="IPR009057">
    <property type="entry name" value="Homeodomain-like_sf"/>
</dbReference>
<dbReference type="GO" id="GO:0005829">
    <property type="term" value="C:cytosol"/>
    <property type="evidence" value="ECO:0007669"/>
    <property type="project" value="TreeGrafter"/>
</dbReference>
<keyword evidence="1" id="KW-0805">Transcription regulation</keyword>
<organism evidence="5 6">
    <name type="scientific">Brucella cytisi</name>
    <dbReference type="NCBI Taxonomy" id="407152"/>
    <lineage>
        <taxon>Bacteria</taxon>
        <taxon>Pseudomonadati</taxon>
        <taxon>Pseudomonadota</taxon>
        <taxon>Alphaproteobacteria</taxon>
        <taxon>Hyphomicrobiales</taxon>
        <taxon>Brucellaceae</taxon>
        <taxon>Brucella/Ochrobactrum group</taxon>
        <taxon>Brucella</taxon>
    </lineage>
</organism>